<reference evidence="1" key="1">
    <citation type="submission" date="2023-04" db="EMBL/GenBank/DDBJ databases">
        <title>Ambrosiozyma monospora NBRC 10751.</title>
        <authorList>
            <person name="Ichikawa N."/>
            <person name="Sato H."/>
            <person name="Tonouchi N."/>
        </authorList>
    </citation>
    <scope>NUCLEOTIDE SEQUENCE</scope>
    <source>
        <strain evidence="1">NBRC 10751</strain>
    </source>
</reference>
<dbReference type="EMBL" id="BSXS01003921">
    <property type="protein sequence ID" value="GME82173.1"/>
    <property type="molecule type" value="Genomic_DNA"/>
</dbReference>
<organism evidence="1 2">
    <name type="scientific">Ambrosiozyma monospora</name>
    <name type="common">Yeast</name>
    <name type="synonym">Endomycopsis monosporus</name>
    <dbReference type="NCBI Taxonomy" id="43982"/>
    <lineage>
        <taxon>Eukaryota</taxon>
        <taxon>Fungi</taxon>
        <taxon>Dikarya</taxon>
        <taxon>Ascomycota</taxon>
        <taxon>Saccharomycotina</taxon>
        <taxon>Pichiomycetes</taxon>
        <taxon>Pichiales</taxon>
        <taxon>Pichiaceae</taxon>
        <taxon>Ambrosiozyma</taxon>
    </lineage>
</organism>
<proteinExistence type="predicted"/>
<protein>
    <submittedName>
        <fullName evidence="1">Unnamed protein product</fullName>
    </submittedName>
</protein>
<dbReference type="Proteomes" id="UP001165064">
    <property type="component" value="Unassembled WGS sequence"/>
</dbReference>
<keyword evidence="2" id="KW-1185">Reference proteome</keyword>
<name>A0ACB5T682_AMBMO</name>
<evidence type="ECO:0000313" key="1">
    <source>
        <dbReference type="EMBL" id="GME82173.1"/>
    </source>
</evidence>
<accession>A0ACB5T682</accession>
<gene>
    <name evidence="1" type="ORF">Amon02_000536400</name>
</gene>
<evidence type="ECO:0000313" key="2">
    <source>
        <dbReference type="Proteomes" id="UP001165064"/>
    </source>
</evidence>
<sequence>MERSQTSPDSPPQAELFANVNVRVRFPPARNTSNNPHYIQTGERPTTGVAAVSGKGKDLYKLPVFELFGYSIDSNITHDDRFFNLKLDTKMSMNHVIVALNKWQSNVGTEIESPDPSLHRMYKRYYHIYNNIYRFTISQFLQFFYHYRDFIGLSFWDKKCGCLYGKLQSEDGEPCRNKLHLAYDSTMKMFFIFRMGDSHNSHNHNQQNIDALHQHAYKLIHKRKAGKKTSDVPPKCSKHGSSGNFFPALFFILTPVGIPEDSNFHYEFIQYDHWENIIDVLPHISNHPPQQLAIQSFYVVYIQVFNPTHDVSHGNDIEPTSSQNKRVAMLRFATGPEASGNFIVLVNGEWSSGNFRNFQCLDADDQNHQLSQASTMNFRPVSNNCSYQHLQHHASPSSFAFEYIQAGSSSLIFHIHKQQLI</sequence>
<comment type="caution">
    <text evidence="1">The sequence shown here is derived from an EMBL/GenBank/DDBJ whole genome shotgun (WGS) entry which is preliminary data.</text>
</comment>